<dbReference type="InterPro" id="IPR029058">
    <property type="entry name" value="AB_hydrolase_fold"/>
</dbReference>
<comment type="function">
    <text evidence="4">Serine peptidase whose precise substrate specificity remains unclear. Does not cleave peptides after a arginine or lysine residue. Regulates trans-Golgi network morphology and sorting by regulating the membrane binding of the AP-1 complex. May play a role in the regulation of synaptic vesicle exocytosis.</text>
</comment>
<proteinExistence type="inferred from homology"/>
<dbReference type="SUPFAM" id="SSF53474">
    <property type="entry name" value="alpha/beta-Hydrolases"/>
    <property type="match status" value="1"/>
</dbReference>
<dbReference type="PANTHER" id="PTHR11757">
    <property type="entry name" value="PROTEASE FAMILY S9A OLIGOPEPTIDASE"/>
    <property type="match status" value="1"/>
</dbReference>
<organism evidence="6 7">
    <name type="scientific">Fistulifera solaris</name>
    <name type="common">Oleaginous diatom</name>
    <dbReference type="NCBI Taxonomy" id="1519565"/>
    <lineage>
        <taxon>Eukaryota</taxon>
        <taxon>Sar</taxon>
        <taxon>Stramenopiles</taxon>
        <taxon>Ochrophyta</taxon>
        <taxon>Bacillariophyta</taxon>
        <taxon>Bacillariophyceae</taxon>
        <taxon>Bacillariophycidae</taxon>
        <taxon>Naviculales</taxon>
        <taxon>Naviculaceae</taxon>
        <taxon>Fistulifera</taxon>
    </lineage>
</organism>
<dbReference type="AlphaFoldDB" id="A0A1Z5K7G8"/>
<dbReference type="Gene3D" id="3.40.50.1820">
    <property type="entry name" value="alpha/beta hydrolase"/>
    <property type="match status" value="1"/>
</dbReference>
<reference evidence="6 7" key="1">
    <citation type="journal article" date="2015" name="Plant Cell">
        <title>Oil accumulation by the oleaginous diatom Fistulifera solaris as revealed by the genome and transcriptome.</title>
        <authorList>
            <person name="Tanaka T."/>
            <person name="Maeda Y."/>
            <person name="Veluchamy A."/>
            <person name="Tanaka M."/>
            <person name="Abida H."/>
            <person name="Marechal E."/>
            <person name="Bowler C."/>
            <person name="Muto M."/>
            <person name="Sunaga Y."/>
            <person name="Tanaka M."/>
            <person name="Yoshino T."/>
            <person name="Taniguchi T."/>
            <person name="Fukuda Y."/>
            <person name="Nemoto M."/>
            <person name="Matsumoto M."/>
            <person name="Wong P.S."/>
            <person name="Aburatani S."/>
            <person name="Fujibuchi W."/>
        </authorList>
    </citation>
    <scope>NUCLEOTIDE SEQUENCE [LARGE SCALE GENOMIC DNA]</scope>
    <source>
        <strain evidence="6 7">JPCC DA0580</strain>
    </source>
</reference>
<dbReference type="InterPro" id="IPR051543">
    <property type="entry name" value="Serine_Peptidase_S9A"/>
</dbReference>
<comment type="similarity">
    <text evidence="1">Belongs to the peptidase S9A family.</text>
</comment>
<gene>
    <name evidence="6" type="ORF">FisN_19Lh225</name>
</gene>
<evidence type="ECO:0000259" key="5">
    <source>
        <dbReference type="Pfam" id="PF00326"/>
    </source>
</evidence>
<evidence type="ECO:0000313" key="6">
    <source>
        <dbReference type="EMBL" id="GAX22166.1"/>
    </source>
</evidence>
<comment type="caution">
    <text evidence="6">The sequence shown here is derived from an EMBL/GenBank/DDBJ whole genome shotgun (WGS) entry which is preliminary data.</text>
</comment>
<protein>
    <recommendedName>
        <fullName evidence="2">Prolyl endopeptidase-like</fullName>
    </recommendedName>
    <alternativeName>
        <fullName evidence="3">Prolylendopeptidase-like</fullName>
    </alternativeName>
</protein>
<feature type="domain" description="Peptidase S9 prolyl oligopeptidase catalytic" evidence="5">
    <location>
        <begin position="415"/>
        <end position="561"/>
    </location>
</feature>
<dbReference type="InParanoid" id="A0A1Z5K7G8"/>
<dbReference type="GO" id="GO:0006508">
    <property type="term" value="P:proteolysis"/>
    <property type="evidence" value="ECO:0007669"/>
    <property type="project" value="InterPro"/>
</dbReference>
<dbReference type="InterPro" id="IPR001375">
    <property type="entry name" value="Peptidase_S9_cat"/>
</dbReference>
<evidence type="ECO:0000313" key="7">
    <source>
        <dbReference type="Proteomes" id="UP000198406"/>
    </source>
</evidence>
<name>A0A1Z5K7G8_FISSO</name>
<evidence type="ECO:0000256" key="2">
    <source>
        <dbReference type="ARBA" id="ARBA00039290"/>
    </source>
</evidence>
<evidence type="ECO:0000256" key="1">
    <source>
        <dbReference type="ARBA" id="ARBA00005228"/>
    </source>
</evidence>
<keyword evidence="7" id="KW-1185">Reference proteome</keyword>
<dbReference type="PANTHER" id="PTHR11757:SF19">
    <property type="entry name" value="PROLYL ENDOPEPTIDASE-LIKE"/>
    <property type="match status" value="1"/>
</dbReference>
<accession>A0A1Z5K7G8</accession>
<dbReference type="Pfam" id="PF00326">
    <property type="entry name" value="Peptidase_S9"/>
    <property type="match status" value="1"/>
</dbReference>
<dbReference type="Proteomes" id="UP000198406">
    <property type="component" value="Unassembled WGS sequence"/>
</dbReference>
<evidence type="ECO:0000256" key="4">
    <source>
        <dbReference type="ARBA" id="ARBA00045448"/>
    </source>
</evidence>
<dbReference type="GO" id="GO:0008236">
    <property type="term" value="F:serine-type peptidase activity"/>
    <property type="evidence" value="ECO:0007669"/>
    <property type="project" value="InterPro"/>
</dbReference>
<sequence>MHSFSRRIRVVSYHIYLSKRYIASEARQEAFYASLRRGDLSPSLLQWMQHESQETWDRFAGNDFPIIPVITSELPEIGPAGRFYYYWHNDSYYRRPVLSGEPQHLCPADPNLVHLAISPDETQLVRVFQNGSVVINSKEQYWKARAVEFGPYNSLYWIAHDGTVWRSVFDAPAECIYHGPSHPAMSLRRSKGGSAMLLENKSTTWVWQHREDGTISEDVSDTLLVDVHRDGQIVSLQSTTNDAVWNIYEMDLFAKHVVTYQRSYEEERHRIVIQSFEGQEFVSNETMIDPFSKLTPSGNMQYDTDILRFCLEKPYQPPTTYEFNMTNHHLETLARNFAPAFHNMMEERIYATSPDGTQVPITVFSHDKSTIDHVLLVGYGAYEKPAEWSYDPLFHYLLNQGVVVAYANIRNDKILGIQDFIAGAECMQLYGSVTAYGVSAGGVVVGASLQQAPHVFQSGIFVNALLDVEATLRNPDLYLTKEDWEEYGNPELDPSIASYCPVQNVSRGGPPVLVLATLDDDRAPYWNALIYTHKRGTESTHLYMEPSGGHTWNSDRQRMMALQASFVLHSH</sequence>
<dbReference type="EMBL" id="BDSP01000179">
    <property type="protein sequence ID" value="GAX22166.1"/>
    <property type="molecule type" value="Genomic_DNA"/>
</dbReference>
<evidence type="ECO:0000256" key="3">
    <source>
        <dbReference type="ARBA" id="ARBA00042165"/>
    </source>
</evidence>
<dbReference type="SUPFAM" id="SSF50993">
    <property type="entry name" value="Peptidase/esterase 'gauge' domain"/>
    <property type="match status" value="1"/>
</dbReference>
<dbReference type="OrthoDB" id="47870at2759"/>